<evidence type="ECO:0000256" key="7">
    <source>
        <dbReference type="SAM" id="MobiDB-lite"/>
    </source>
</evidence>
<dbReference type="InterPro" id="IPR030456">
    <property type="entry name" value="TF_fork_head_CS_2"/>
</dbReference>
<dbReference type="SMART" id="SM00339">
    <property type="entry name" value="FH"/>
    <property type="match status" value="1"/>
</dbReference>
<feature type="compositionally biased region" description="Low complexity" evidence="7">
    <location>
        <begin position="258"/>
        <end position="272"/>
    </location>
</feature>
<feature type="DNA-binding region" description="Fork-head" evidence="6">
    <location>
        <begin position="76"/>
        <end position="171"/>
    </location>
</feature>
<sequence>VTSQLINCPSPAVTMTSELESSLTSMDWLPQLTMQAAIRKADAQNAHGPGMGKKSTLLDPNTTLDQEEVQQHKDGKPPYSYASLITFAINSSPKKKMTLSEIYQWICDNFPYYREAGSGWKNSIRHNLSLNKCFLKVPRSKDDPGKGSYWAIDTNPKEDALPTRPKKRPRSGERASTPYSLESESLGMECMISGSASPTLAINTVTNKVALYNTDQEGSDSPRSSLNNSLSDQSLASVNLNSVGSVHSYTPVTSHPEPVSQSMSLQQPPQSQYNMPDRDKQLLFSEFEDLSASFRSLYKSVFEQSFSQQGLMGIPSDSSQQTHTSCSYQHSPSGTISTQNSLSNNQPNSHPNSHSANSGQVPLSHPAQAHPGHGSPHAPHLPQHGGPHNQHNQHTQHSQHSQHQQHSQHPQHHPSQHGQHQSLSHQPHPTQQQMACNTGLLSDWYPNLDALKESCRIASSYNWADVDLSPFQGLRESMRQAELNNWSLEPTQIADLCSSINQFFARTGVIQPQGAVQPSVCHGSMHTNKPSQHLNTGNLYMDSRQSMSMMGPPGYPHMPPMSSAGPTMTGHHAQMNQQHMIPTRNFQMHRMPADDIQDDFDWDSIV</sequence>
<dbReference type="Proteomes" id="UP000261420">
    <property type="component" value="Unplaced"/>
</dbReference>
<dbReference type="GO" id="GO:0005634">
    <property type="term" value="C:nucleus"/>
    <property type="evidence" value="ECO:0007669"/>
    <property type="project" value="UniProtKB-SubCell"/>
</dbReference>
<protein>
    <submittedName>
        <fullName evidence="9">Forkhead box J3</fullName>
    </submittedName>
</protein>
<dbReference type="Ensembl" id="ENSSDUT00000020674.1">
    <property type="protein sequence ID" value="ENSSDUP00000020312.1"/>
    <property type="gene ID" value="ENSSDUG00000014707.1"/>
</dbReference>
<comment type="subcellular location">
    <subcellularLocation>
        <location evidence="1 6">Nucleus</location>
    </subcellularLocation>
</comment>
<dbReference type="InterPro" id="IPR036390">
    <property type="entry name" value="WH_DNA-bd_sf"/>
</dbReference>
<keyword evidence="4" id="KW-0804">Transcription</keyword>
<dbReference type="AlphaFoldDB" id="A0A3B4UPL7"/>
<dbReference type="PROSITE" id="PS00658">
    <property type="entry name" value="FORK_HEAD_2"/>
    <property type="match status" value="1"/>
</dbReference>
<reference evidence="9" key="1">
    <citation type="submission" date="2025-08" db="UniProtKB">
        <authorList>
            <consortium name="Ensembl"/>
        </authorList>
    </citation>
    <scope>IDENTIFICATION</scope>
</reference>
<evidence type="ECO:0000313" key="9">
    <source>
        <dbReference type="Ensembl" id="ENSSDUP00000020312.1"/>
    </source>
</evidence>
<keyword evidence="5 6" id="KW-0539">Nucleus</keyword>
<dbReference type="InterPro" id="IPR045912">
    <property type="entry name" value="FOXJ2/3-like"/>
</dbReference>
<feature type="region of interest" description="Disordered" evidence="7">
    <location>
        <begin position="247"/>
        <end position="276"/>
    </location>
</feature>
<dbReference type="GO" id="GO:0000978">
    <property type="term" value="F:RNA polymerase II cis-regulatory region sequence-specific DNA binding"/>
    <property type="evidence" value="ECO:0007669"/>
    <property type="project" value="TreeGrafter"/>
</dbReference>
<dbReference type="InterPro" id="IPR018122">
    <property type="entry name" value="TF_fork_head_CS_1"/>
</dbReference>
<feature type="compositionally biased region" description="Low complexity" evidence="7">
    <location>
        <begin position="339"/>
        <end position="358"/>
    </location>
</feature>
<proteinExistence type="predicted"/>
<dbReference type="InterPro" id="IPR036388">
    <property type="entry name" value="WH-like_DNA-bd_sf"/>
</dbReference>
<name>A0A3B4UPL7_SERDU</name>
<feature type="region of interest" description="Disordered" evidence="7">
    <location>
        <begin position="312"/>
        <end position="432"/>
    </location>
</feature>
<feature type="compositionally biased region" description="Low complexity" evidence="7">
    <location>
        <begin position="365"/>
        <end position="408"/>
    </location>
</feature>
<evidence type="ECO:0000256" key="6">
    <source>
        <dbReference type="PROSITE-ProRule" id="PRU00089"/>
    </source>
</evidence>
<dbReference type="PANTHER" id="PTHR46078:SF5">
    <property type="entry name" value="FORKHEAD BOX J3"/>
    <property type="match status" value="1"/>
</dbReference>
<evidence type="ECO:0000256" key="4">
    <source>
        <dbReference type="ARBA" id="ARBA00023163"/>
    </source>
</evidence>
<dbReference type="GO" id="GO:0000981">
    <property type="term" value="F:DNA-binding transcription factor activity, RNA polymerase II-specific"/>
    <property type="evidence" value="ECO:0007669"/>
    <property type="project" value="TreeGrafter"/>
</dbReference>
<evidence type="ECO:0000256" key="3">
    <source>
        <dbReference type="ARBA" id="ARBA00023125"/>
    </source>
</evidence>
<dbReference type="CDD" id="cd20052">
    <property type="entry name" value="FH_FOXJ3"/>
    <property type="match status" value="1"/>
</dbReference>
<dbReference type="PROSITE" id="PS50039">
    <property type="entry name" value="FORK_HEAD_3"/>
    <property type="match status" value="1"/>
</dbReference>
<evidence type="ECO:0000256" key="5">
    <source>
        <dbReference type="ARBA" id="ARBA00023242"/>
    </source>
</evidence>
<dbReference type="GeneTree" id="ENSGT00940000160362"/>
<keyword evidence="3 6" id="KW-0238">DNA-binding</keyword>
<accession>A0A3B4UPL7</accession>
<keyword evidence="10" id="KW-1185">Reference proteome</keyword>
<dbReference type="PANTHER" id="PTHR46078">
    <property type="entry name" value="FORKHEAD BOX PROTEIN J2 FAMILY MEMBER"/>
    <property type="match status" value="1"/>
</dbReference>
<evidence type="ECO:0000256" key="1">
    <source>
        <dbReference type="ARBA" id="ARBA00004123"/>
    </source>
</evidence>
<feature type="compositionally biased region" description="Polar residues" evidence="7">
    <location>
        <begin position="312"/>
        <end position="338"/>
    </location>
</feature>
<dbReference type="PRINTS" id="PR00053">
    <property type="entry name" value="FORKHEAD"/>
</dbReference>
<dbReference type="Gene3D" id="1.10.10.10">
    <property type="entry name" value="Winged helix-like DNA-binding domain superfamily/Winged helix DNA-binding domain"/>
    <property type="match status" value="1"/>
</dbReference>
<feature type="region of interest" description="Disordered" evidence="7">
    <location>
        <begin position="141"/>
        <end position="180"/>
    </location>
</feature>
<dbReference type="FunFam" id="1.10.10.10:FF:000088">
    <property type="entry name" value="Forkhead box protein J3"/>
    <property type="match status" value="1"/>
</dbReference>
<dbReference type="SUPFAM" id="SSF46785">
    <property type="entry name" value="Winged helix' DNA-binding domain"/>
    <property type="match status" value="1"/>
</dbReference>
<organism evidence="9 10">
    <name type="scientific">Seriola dumerili</name>
    <name type="common">Greater amberjack</name>
    <name type="synonym">Caranx dumerili</name>
    <dbReference type="NCBI Taxonomy" id="41447"/>
    <lineage>
        <taxon>Eukaryota</taxon>
        <taxon>Metazoa</taxon>
        <taxon>Chordata</taxon>
        <taxon>Craniata</taxon>
        <taxon>Vertebrata</taxon>
        <taxon>Euteleostomi</taxon>
        <taxon>Actinopterygii</taxon>
        <taxon>Neopterygii</taxon>
        <taxon>Teleostei</taxon>
        <taxon>Neoteleostei</taxon>
        <taxon>Acanthomorphata</taxon>
        <taxon>Carangaria</taxon>
        <taxon>Carangiformes</taxon>
        <taxon>Carangidae</taxon>
        <taxon>Seriola</taxon>
    </lineage>
</organism>
<feature type="compositionally biased region" description="Low complexity" evidence="7">
    <location>
        <begin position="416"/>
        <end position="432"/>
    </location>
</feature>
<dbReference type="PROSITE" id="PS00657">
    <property type="entry name" value="FORK_HEAD_1"/>
    <property type="match status" value="1"/>
</dbReference>
<evidence type="ECO:0000256" key="2">
    <source>
        <dbReference type="ARBA" id="ARBA00023015"/>
    </source>
</evidence>
<feature type="domain" description="Fork-head" evidence="8">
    <location>
        <begin position="76"/>
        <end position="171"/>
    </location>
</feature>
<dbReference type="InterPro" id="IPR001766">
    <property type="entry name" value="Fork_head_dom"/>
</dbReference>
<evidence type="ECO:0000259" key="8">
    <source>
        <dbReference type="PROSITE" id="PS50039"/>
    </source>
</evidence>
<keyword evidence="2" id="KW-0805">Transcription regulation</keyword>
<reference evidence="9" key="2">
    <citation type="submission" date="2025-09" db="UniProtKB">
        <authorList>
            <consortium name="Ensembl"/>
        </authorList>
    </citation>
    <scope>IDENTIFICATION</scope>
</reference>
<feature type="region of interest" description="Disordered" evidence="7">
    <location>
        <begin position="40"/>
        <end position="59"/>
    </location>
</feature>
<evidence type="ECO:0000313" key="10">
    <source>
        <dbReference type="Proteomes" id="UP000261420"/>
    </source>
</evidence>
<dbReference type="Pfam" id="PF00250">
    <property type="entry name" value="Forkhead"/>
    <property type="match status" value="1"/>
</dbReference>